<comment type="similarity">
    <text evidence="1">Belongs to the sulfatase family.</text>
</comment>
<proteinExistence type="inferred from homology"/>
<dbReference type="PROSITE" id="PS00523">
    <property type="entry name" value="SULFATASE_1"/>
    <property type="match status" value="1"/>
</dbReference>
<dbReference type="OrthoDB" id="9777306at2"/>
<dbReference type="InterPro" id="IPR017850">
    <property type="entry name" value="Alkaline_phosphatase_core_sf"/>
</dbReference>
<dbReference type="InterPro" id="IPR024607">
    <property type="entry name" value="Sulfatase_CS"/>
</dbReference>
<reference evidence="6 7" key="1">
    <citation type="journal article" date="2017" name="Elife">
        <title>Extensive horizontal gene transfer in cheese-associated bacteria.</title>
        <authorList>
            <person name="Bonham K.S."/>
            <person name="Wolfe B.E."/>
            <person name="Dutton R.J."/>
        </authorList>
    </citation>
    <scope>NUCLEOTIDE SEQUENCE [LARGE SCALE GENOMIC DNA]</scope>
    <source>
        <strain evidence="6 7">341_9</strain>
    </source>
</reference>
<dbReference type="EMBL" id="NRGR01000056">
    <property type="protein sequence ID" value="PCC37605.1"/>
    <property type="molecule type" value="Genomic_DNA"/>
</dbReference>
<keyword evidence="2" id="KW-0479">Metal-binding</keyword>
<keyword evidence="3" id="KW-0378">Hydrolase</keyword>
<dbReference type="Pfam" id="PF00884">
    <property type="entry name" value="Sulfatase"/>
    <property type="match status" value="1"/>
</dbReference>
<evidence type="ECO:0000256" key="4">
    <source>
        <dbReference type="ARBA" id="ARBA00022837"/>
    </source>
</evidence>
<dbReference type="Gene3D" id="3.40.720.10">
    <property type="entry name" value="Alkaline Phosphatase, subunit A"/>
    <property type="match status" value="1"/>
</dbReference>
<dbReference type="AlphaFoldDB" id="A0A2A3YER5"/>
<dbReference type="PANTHER" id="PTHR42693:SF33">
    <property type="entry name" value="ARYLSULFATASE"/>
    <property type="match status" value="1"/>
</dbReference>
<evidence type="ECO:0000259" key="5">
    <source>
        <dbReference type="Pfam" id="PF00884"/>
    </source>
</evidence>
<evidence type="ECO:0000256" key="3">
    <source>
        <dbReference type="ARBA" id="ARBA00022801"/>
    </source>
</evidence>
<dbReference type="PANTHER" id="PTHR42693">
    <property type="entry name" value="ARYLSULFATASE FAMILY MEMBER"/>
    <property type="match status" value="1"/>
</dbReference>
<comment type="caution">
    <text evidence="6">The sequence shown here is derived from an EMBL/GenBank/DDBJ whole genome shotgun (WGS) entry which is preliminary data.</text>
</comment>
<dbReference type="SUPFAM" id="SSF53649">
    <property type="entry name" value="Alkaline phosphatase-like"/>
    <property type="match status" value="1"/>
</dbReference>
<feature type="domain" description="Sulfatase N-terminal" evidence="5">
    <location>
        <begin position="4"/>
        <end position="354"/>
    </location>
</feature>
<evidence type="ECO:0000313" key="6">
    <source>
        <dbReference type="EMBL" id="PCC37605.1"/>
    </source>
</evidence>
<sequence>MSAPNILLIVSDDHGYGDRSALGSHDAQTPHLDALARSGMEFTNAYVTAPICSPSRAGLIAGAYQQRWGAHWFDTSRFPLKERKVLPEMLGENGYDCGYFGKVHYGHEQLGDRACPDQHGFATSFYGLAGPSMGRLHYLTHSAEALQEHGPDVQRVHGVSPLYENGTPVDTYQHLTVELADRTIDFLETDRPKGEEQPFFCYTAFNAVHNFTWQLPQEELEARGLPSYSDFDPDVADYVDWYDGAISPNLENGRAYYLAQLEIMDREIGRILDSLERSGQRENTLVVYMTDNGGSTCNYGDNSPLEGTKYSLYEGGIRVPLLVSWPSTVSPRQTSDALVSSLDLVPTFLQAAGADGPQDATLDGRPLQQVWDGNGAGHEYLHFDTGFQWAVRNREWKLRWADPENDEYRRRILLVEHTDIGAGLSLVPIGSSVDESDAADCSAEHPEVVRDLLEERSHWLDSIAGEQHDLINREEKS</sequence>
<keyword evidence="4" id="KW-0106">Calcium</keyword>
<accession>A0A2A3YER5</accession>
<evidence type="ECO:0000256" key="2">
    <source>
        <dbReference type="ARBA" id="ARBA00022723"/>
    </source>
</evidence>
<dbReference type="InterPro" id="IPR050738">
    <property type="entry name" value="Sulfatase"/>
</dbReference>
<gene>
    <name evidence="6" type="ORF">CIK66_18450</name>
</gene>
<dbReference type="Proteomes" id="UP000218598">
    <property type="component" value="Unassembled WGS sequence"/>
</dbReference>
<evidence type="ECO:0000256" key="1">
    <source>
        <dbReference type="ARBA" id="ARBA00008779"/>
    </source>
</evidence>
<dbReference type="RefSeq" id="WP_096198008.1">
    <property type="nucleotide sequence ID" value="NZ_JBQQOD010000036.1"/>
</dbReference>
<organism evidence="6 7">
    <name type="scientific">Brachybacterium alimentarium</name>
    <dbReference type="NCBI Taxonomy" id="47845"/>
    <lineage>
        <taxon>Bacteria</taxon>
        <taxon>Bacillati</taxon>
        <taxon>Actinomycetota</taxon>
        <taxon>Actinomycetes</taxon>
        <taxon>Micrococcales</taxon>
        <taxon>Dermabacteraceae</taxon>
        <taxon>Brachybacterium</taxon>
    </lineage>
</organism>
<name>A0A2A3YER5_9MICO</name>
<protein>
    <submittedName>
        <fullName evidence="6">Arylsulfatase</fullName>
    </submittedName>
</protein>
<dbReference type="InterPro" id="IPR000917">
    <property type="entry name" value="Sulfatase_N"/>
</dbReference>
<evidence type="ECO:0000313" key="7">
    <source>
        <dbReference type="Proteomes" id="UP000218598"/>
    </source>
</evidence>
<dbReference type="GO" id="GO:0004065">
    <property type="term" value="F:arylsulfatase activity"/>
    <property type="evidence" value="ECO:0007669"/>
    <property type="project" value="TreeGrafter"/>
</dbReference>
<dbReference type="GO" id="GO:0046872">
    <property type="term" value="F:metal ion binding"/>
    <property type="evidence" value="ECO:0007669"/>
    <property type="project" value="UniProtKB-KW"/>
</dbReference>
<keyword evidence="7" id="KW-1185">Reference proteome</keyword>